<dbReference type="PANTHER" id="PTHR34610">
    <property type="entry name" value="SSL7007 PROTEIN"/>
    <property type="match status" value="1"/>
</dbReference>
<feature type="region of interest" description="Disordered" evidence="5">
    <location>
        <begin position="1"/>
        <end position="23"/>
    </location>
</feature>
<protein>
    <submittedName>
        <fullName evidence="7">Putative toxin-antitoxin system toxin component, PIN family</fullName>
    </submittedName>
</protein>
<keyword evidence="2" id="KW-0479">Metal-binding</keyword>
<dbReference type="GO" id="GO:0046872">
    <property type="term" value="F:metal ion binding"/>
    <property type="evidence" value="ECO:0007669"/>
    <property type="project" value="UniProtKB-KW"/>
</dbReference>
<sequence length="168" mass="18906">MLRQKGSRAHSPEDGSPRRGQGRVYRRGRFQGSVLRVVFDTNVIVSAFITRGTSFDVFEHCLSSHQNFISPHIRNEVESVLSKKFSFPPTTVEEILGYLDNNLGFVEADPIEESICRDSSDDLVLACAEAAQADCLITGDEDLLVLKEFKGTLIIRPSNFWRFEKGRP</sequence>
<dbReference type="Pfam" id="PF13470">
    <property type="entry name" value="PIN_3"/>
    <property type="match status" value="1"/>
</dbReference>
<accession>A0A2N3G642</accession>
<keyword evidence="3" id="KW-0378">Hydrolase</keyword>
<dbReference type="EMBL" id="PHEX01000028">
    <property type="protein sequence ID" value="PKQ28181.1"/>
    <property type="molecule type" value="Genomic_DNA"/>
</dbReference>
<evidence type="ECO:0000313" key="7">
    <source>
        <dbReference type="EMBL" id="PKQ28181.1"/>
    </source>
</evidence>
<dbReference type="SUPFAM" id="SSF88723">
    <property type="entry name" value="PIN domain-like"/>
    <property type="match status" value="1"/>
</dbReference>
<keyword evidence="4" id="KW-0460">Magnesium</keyword>
<name>A0A2N3G642_9ACTN</name>
<dbReference type="SMART" id="SM00670">
    <property type="entry name" value="PINc"/>
    <property type="match status" value="1"/>
</dbReference>
<dbReference type="GO" id="GO:0016787">
    <property type="term" value="F:hydrolase activity"/>
    <property type="evidence" value="ECO:0007669"/>
    <property type="project" value="UniProtKB-KW"/>
</dbReference>
<evidence type="ECO:0000259" key="6">
    <source>
        <dbReference type="SMART" id="SM00670"/>
    </source>
</evidence>
<dbReference type="InterPro" id="IPR029060">
    <property type="entry name" value="PIN-like_dom_sf"/>
</dbReference>
<dbReference type="PANTHER" id="PTHR34610:SF3">
    <property type="entry name" value="SSL7007 PROTEIN"/>
    <property type="match status" value="1"/>
</dbReference>
<reference evidence="7 8" key="1">
    <citation type="journal article" date="2017" name="ISME J.">
        <title>Potential for microbial H2 and metal transformations associated with novel bacteria and archaea in deep terrestrial subsurface sediments.</title>
        <authorList>
            <person name="Hernsdorf A.W."/>
            <person name="Amano Y."/>
            <person name="Miyakawa K."/>
            <person name="Ise K."/>
            <person name="Suzuki Y."/>
            <person name="Anantharaman K."/>
            <person name="Probst A."/>
            <person name="Burstein D."/>
            <person name="Thomas B.C."/>
            <person name="Banfield J.F."/>
        </authorList>
    </citation>
    <scope>NUCLEOTIDE SEQUENCE [LARGE SCALE GENOMIC DNA]</scope>
    <source>
        <strain evidence="7">HGW-Actinobacteria-3</strain>
    </source>
</reference>
<evidence type="ECO:0000256" key="2">
    <source>
        <dbReference type="ARBA" id="ARBA00022723"/>
    </source>
</evidence>
<evidence type="ECO:0000256" key="3">
    <source>
        <dbReference type="ARBA" id="ARBA00022801"/>
    </source>
</evidence>
<dbReference type="Gene3D" id="3.40.50.1010">
    <property type="entry name" value="5'-nuclease"/>
    <property type="match status" value="1"/>
</dbReference>
<dbReference type="GO" id="GO:0004518">
    <property type="term" value="F:nuclease activity"/>
    <property type="evidence" value="ECO:0007669"/>
    <property type="project" value="UniProtKB-KW"/>
</dbReference>
<dbReference type="Proteomes" id="UP000233654">
    <property type="component" value="Unassembled WGS sequence"/>
</dbReference>
<dbReference type="InterPro" id="IPR002716">
    <property type="entry name" value="PIN_dom"/>
</dbReference>
<comment type="caution">
    <text evidence="7">The sequence shown here is derived from an EMBL/GenBank/DDBJ whole genome shotgun (WGS) entry which is preliminary data.</text>
</comment>
<feature type="domain" description="PIN" evidence="6">
    <location>
        <begin position="35"/>
        <end position="145"/>
    </location>
</feature>
<evidence type="ECO:0000313" key="8">
    <source>
        <dbReference type="Proteomes" id="UP000233654"/>
    </source>
</evidence>
<dbReference type="NCBIfam" id="TIGR00305">
    <property type="entry name" value="putative toxin-antitoxin system toxin component, PIN family"/>
    <property type="match status" value="1"/>
</dbReference>
<evidence type="ECO:0000256" key="5">
    <source>
        <dbReference type="SAM" id="MobiDB-lite"/>
    </source>
</evidence>
<organism evidence="7 8">
    <name type="scientific">Candidatus Anoxymicrobium japonicum</name>
    <dbReference type="NCBI Taxonomy" id="2013648"/>
    <lineage>
        <taxon>Bacteria</taxon>
        <taxon>Bacillati</taxon>
        <taxon>Actinomycetota</taxon>
        <taxon>Candidatus Geothermincolia</taxon>
        <taxon>Candidatus Geothermincolales</taxon>
        <taxon>Candidatus Anoxymicrobiaceae</taxon>
        <taxon>Candidatus Anoxymicrobium</taxon>
    </lineage>
</organism>
<dbReference type="InterPro" id="IPR002850">
    <property type="entry name" value="PIN_toxin-like"/>
</dbReference>
<dbReference type="AlphaFoldDB" id="A0A2N3G642"/>
<gene>
    <name evidence="7" type="ORF">CVT63_04055</name>
</gene>
<keyword evidence="1" id="KW-0540">Nuclease</keyword>
<proteinExistence type="predicted"/>
<evidence type="ECO:0000256" key="4">
    <source>
        <dbReference type="ARBA" id="ARBA00022842"/>
    </source>
</evidence>
<evidence type="ECO:0000256" key="1">
    <source>
        <dbReference type="ARBA" id="ARBA00022722"/>
    </source>
</evidence>